<name>K3X2U4_GLOUD</name>
<feature type="domain" description="Sulfatase N-terminal" evidence="3">
    <location>
        <begin position="398"/>
        <end position="747"/>
    </location>
</feature>
<proteinExistence type="predicted"/>
<reference evidence="5" key="1">
    <citation type="journal article" date="2010" name="Genome Biol.">
        <title>Genome sequence of the necrotrophic plant pathogen Pythium ultimum reveals original pathogenicity mechanisms and effector repertoire.</title>
        <authorList>
            <person name="Levesque C.A."/>
            <person name="Brouwer H."/>
            <person name="Cano L."/>
            <person name="Hamilton J.P."/>
            <person name="Holt C."/>
            <person name="Huitema E."/>
            <person name="Raffaele S."/>
            <person name="Robideau G.P."/>
            <person name="Thines M."/>
            <person name="Win J."/>
            <person name="Zerillo M.M."/>
            <person name="Beakes G.W."/>
            <person name="Boore J.L."/>
            <person name="Busam D."/>
            <person name="Dumas B."/>
            <person name="Ferriera S."/>
            <person name="Fuerstenberg S.I."/>
            <person name="Gachon C.M."/>
            <person name="Gaulin E."/>
            <person name="Govers F."/>
            <person name="Grenville-Briggs L."/>
            <person name="Horner N."/>
            <person name="Hostetler J."/>
            <person name="Jiang R.H."/>
            <person name="Johnson J."/>
            <person name="Krajaejun T."/>
            <person name="Lin H."/>
            <person name="Meijer H.J."/>
            <person name="Moore B."/>
            <person name="Morris P."/>
            <person name="Phuntmart V."/>
            <person name="Puiu D."/>
            <person name="Shetty J."/>
            <person name="Stajich J.E."/>
            <person name="Tripathy S."/>
            <person name="Wawra S."/>
            <person name="van West P."/>
            <person name="Whitty B.R."/>
            <person name="Coutinho P.M."/>
            <person name="Henrissat B."/>
            <person name="Martin F."/>
            <person name="Thomas P.D."/>
            <person name="Tyler B.M."/>
            <person name="De Vries R.P."/>
            <person name="Kamoun S."/>
            <person name="Yandell M."/>
            <person name="Tisserat N."/>
            <person name="Buell C.R."/>
        </authorList>
    </citation>
    <scope>NUCLEOTIDE SEQUENCE</scope>
    <source>
        <strain evidence="5">DAOM:BR144</strain>
    </source>
</reference>
<dbReference type="PANTHER" id="PTHR43751:SF3">
    <property type="entry name" value="SULFATASE N-TERMINAL DOMAIN-CONTAINING PROTEIN"/>
    <property type="match status" value="1"/>
</dbReference>
<accession>K3X2U4</accession>
<evidence type="ECO:0000313" key="5">
    <source>
        <dbReference type="Proteomes" id="UP000019132"/>
    </source>
</evidence>
<evidence type="ECO:0000256" key="2">
    <source>
        <dbReference type="SAM" id="Phobius"/>
    </source>
</evidence>
<keyword evidence="2" id="KW-0812">Transmembrane</keyword>
<feature type="transmembrane region" description="Helical" evidence="2">
    <location>
        <begin position="54"/>
        <end position="82"/>
    </location>
</feature>
<feature type="transmembrane region" description="Helical" evidence="2">
    <location>
        <begin position="208"/>
        <end position="228"/>
    </location>
</feature>
<feature type="compositionally biased region" description="Basic and acidic residues" evidence="1">
    <location>
        <begin position="592"/>
        <end position="601"/>
    </location>
</feature>
<dbReference type="PANTHER" id="PTHR43751">
    <property type="entry name" value="SULFATASE"/>
    <property type="match status" value="1"/>
</dbReference>
<dbReference type="CDD" id="cd16015">
    <property type="entry name" value="LTA_synthase"/>
    <property type="match status" value="1"/>
</dbReference>
<evidence type="ECO:0000259" key="3">
    <source>
        <dbReference type="Pfam" id="PF00884"/>
    </source>
</evidence>
<dbReference type="Pfam" id="PF00884">
    <property type="entry name" value="Sulfatase"/>
    <property type="match status" value="1"/>
</dbReference>
<reference evidence="5" key="2">
    <citation type="submission" date="2010-04" db="EMBL/GenBank/DDBJ databases">
        <authorList>
            <person name="Buell R."/>
            <person name="Hamilton J."/>
            <person name="Hostetler J."/>
        </authorList>
    </citation>
    <scope>NUCLEOTIDE SEQUENCE [LARGE SCALE GENOMIC DNA]</scope>
    <source>
        <strain evidence="5">DAOM:BR144</strain>
    </source>
</reference>
<evidence type="ECO:0000313" key="4">
    <source>
        <dbReference type="EnsemblProtists" id="PYU1_T011543"/>
    </source>
</evidence>
<dbReference type="EMBL" id="GL376571">
    <property type="status" value="NOT_ANNOTATED_CDS"/>
    <property type="molecule type" value="Genomic_DNA"/>
</dbReference>
<reference evidence="4" key="3">
    <citation type="submission" date="2015-02" db="UniProtKB">
        <authorList>
            <consortium name="EnsemblProtists"/>
        </authorList>
    </citation>
    <scope>IDENTIFICATION</scope>
    <source>
        <strain evidence="4">DAOM BR144</strain>
    </source>
</reference>
<dbReference type="Gene3D" id="3.40.720.10">
    <property type="entry name" value="Alkaline Phosphatase, subunit A"/>
    <property type="match status" value="1"/>
</dbReference>
<dbReference type="InterPro" id="IPR000917">
    <property type="entry name" value="Sulfatase_N"/>
</dbReference>
<dbReference type="OMA" id="TLPRRIC"/>
<keyword evidence="5" id="KW-1185">Reference proteome</keyword>
<dbReference type="SUPFAM" id="SSF53649">
    <property type="entry name" value="Alkaline phosphatase-like"/>
    <property type="match status" value="1"/>
</dbReference>
<dbReference type="AlphaFoldDB" id="K3X2U4"/>
<dbReference type="HOGENOM" id="CLU_009197_0_0_1"/>
<evidence type="ECO:0000256" key="1">
    <source>
        <dbReference type="SAM" id="MobiDB-lite"/>
    </source>
</evidence>
<keyword evidence="2" id="KW-0472">Membrane</keyword>
<dbReference type="VEuPathDB" id="FungiDB:PYU1_G011517"/>
<dbReference type="eggNOG" id="ENOG502SIHA">
    <property type="taxonomic scope" value="Eukaryota"/>
</dbReference>
<dbReference type="InterPro" id="IPR017850">
    <property type="entry name" value="Alkaline_phosphatase_core_sf"/>
</dbReference>
<sequence length="856" mass="96255">MTSALLRALVWLRVRRGTDYALLLALYVAHGLCARALTAPPILRKWANAWQQTWWVAGAGITLGALEDGCVCACACFFFWLIDRCVGSGAQSASGPQQRKAAALLPQTTQGAGRGDAHEAASSPSSLSVGDEWREWMASLAPTTLLRFVGYMLVFLVSNACFCVDAVLVRTRQMRFTSAFVQMYVHERDAASRLQVDDAELGVLYEQVALTVFFAIVVGYLGAVWINLTEWDVLRALHRFRVRRMGWEPTQELYENVQTSEDDASKGENAPETVVTTTHTQLTTLPRRICNRMSTRTLFIVLLLTLFAGTIVLSKLVPSIVAVLALNSSLNEPYRLVLGLELFSVQQTVSVSKRMADFVETATEDATMLSPNALYRRTNGFRGPLAFNVKIMPNERVNVLVLVIESFRQRDSRYLLHEQQHLLPNNMTLTPRFDQWAARGIGFRNMWSSWRTSRALETILFGQVPYDSITATGTTNGRAEVALSGLPQLFAAKGYECLFTTGTRTDYEDWDTFLPSHGFDTVLDGWDLAEIAAEEIGIDWTIGDQVMAYWGVHDHLSFDVLGYLLQKHQKHQQNSTISNIKRPANETQEEATETKKPHKDTNGKKPWFMTHFTISSHVPFDERPDWYYKYQDNIPDFSAFYKGHEHEELLKNYAEMRYYTDLTFGHFMDNLNASGVLNDTIVFVVGDHGQAPERGSATPEQDQMSATRVAGALIAEGRLAQEYVGLLYDDVASHSDILNTLADIVGVPDDGFLQSGVGHSLKRSRPFGERIVHSNNPAVNMAAVQGHTRMQYYSEVSDAVQVYHTEFDPLQQHDLMQEHMSAQRIKEIFEICAEGRMLSAYFKHRWDNACILAPTC</sequence>
<feature type="region of interest" description="Disordered" evidence="1">
    <location>
        <begin position="581"/>
        <end position="601"/>
    </location>
</feature>
<feature type="transmembrane region" description="Helical" evidence="2">
    <location>
        <begin position="297"/>
        <end position="326"/>
    </location>
</feature>
<keyword evidence="2" id="KW-1133">Transmembrane helix</keyword>
<feature type="transmembrane region" description="Helical" evidence="2">
    <location>
        <begin position="144"/>
        <end position="168"/>
    </location>
</feature>
<dbReference type="InterPro" id="IPR052701">
    <property type="entry name" value="GAG_Ulvan_Degrading_Sulfatases"/>
</dbReference>
<protein>
    <recommendedName>
        <fullName evidence="3">Sulfatase N-terminal domain-containing protein</fullName>
    </recommendedName>
</protein>
<organism evidence="4 5">
    <name type="scientific">Globisporangium ultimum (strain ATCC 200006 / CBS 805.95 / DAOM BR144)</name>
    <name type="common">Pythium ultimum</name>
    <dbReference type="NCBI Taxonomy" id="431595"/>
    <lineage>
        <taxon>Eukaryota</taxon>
        <taxon>Sar</taxon>
        <taxon>Stramenopiles</taxon>
        <taxon>Oomycota</taxon>
        <taxon>Peronosporomycetes</taxon>
        <taxon>Pythiales</taxon>
        <taxon>Pythiaceae</taxon>
        <taxon>Globisporangium</taxon>
    </lineage>
</organism>
<dbReference type="Proteomes" id="UP000019132">
    <property type="component" value="Unassembled WGS sequence"/>
</dbReference>
<dbReference type="InParanoid" id="K3X2U4"/>
<dbReference type="EnsemblProtists" id="PYU1_T011543">
    <property type="protein sequence ID" value="PYU1_T011543"/>
    <property type="gene ID" value="PYU1_G011517"/>
</dbReference>